<dbReference type="Pfam" id="PF21394">
    <property type="entry name" value="Beta-ketacyl_N"/>
    <property type="match status" value="1"/>
</dbReference>
<name>A0A1C4ZLY8_9ACTN</name>
<dbReference type="Gene3D" id="3.40.366.10">
    <property type="entry name" value="Malonyl-Coenzyme A Acyl Carrier Protein, domain 2"/>
    <property type="match status" value="1"/>
</dbReference>
<dbReference type="InterPro" id="IPR014043">
    <property type="entry name" value="Acyl_transferase_dom"/>
</dbReference>
<sequence length="1555" mass="164887">MSTPQTPPTDSVVPADAIAVVGMAAKLPGAPDLPTFWTNLRHGVESISFFGEAELLADGYLVDDIRHPQFVAAHGALADSGHFDAAFFGYAAREAELIDPQHRVFLECAHHALEDANLVPHRYPGRIGVFAGAGLNTYFLRNVLSRPDVLDAAGPTQVVLGSDKDYLATRVAYKLGLTGPGIAVQSACSTSLTAVALGCQSLLSYQCDAVLAGGVRISSPRRVGYRYLPGGVASADGHCRAYDVAAQGTVGGDGAGVVVLKRLADALAAGDHVHGVILGSAINNDGSAKAGFTAPSVAAQADVIGEALEVAGVDARTISFVEGHGTATALGDVVEVAALTRAFRRHTDDVSFCALGSVKTNIGHLDAAAGIAGLLKALLALRHREIPPHLHFTAPNPALALDDSPFRVNRTLVDWPDDGRPRRAGVSSFGLGGTNVHLVLQEAPRPGPVRREPAQPELIVVSARSAAALNRSSAALAGLLRGADAPALADVARTSRTGRRVLPWRRVVVADDPGAAADALAAEIPEAVFEESTARPVALLLPGLTGFEPGTGRDLYDHVPGYRDDVDHCADLLAGDLGLDLRTVMYPADGADERARAALTRNAVSVPALVVTQYALTRQLLRTGVRPEAAIGFSLGEYVAATLAGVLSVEDCMRLVAVRGRLYDTLPPGGALAVGLAAEVVAAELPGTLTVAAFTGPSSCTVSGPPGELADLRARLDARDVPTTPVRTTVAVHSPALDGILDAYRQVCATVRFTHPASPYVSTLTGDWATAELVTDPEYWVRQFREPVRFSAALRRLRDRLPEAVLLEVGLGHGLGALARQQGDVPPATVSTLHRRAARVTDRTALVSALGQLWLLGVDVDRQPPPAGPPVRLPGYPFERDEFWLSPGSVVPGQATPGAVRPVPATPPAPPARADRADPATWFTIPVWRQRPRTDAVAVRPGGERWLVLRGHHPLGDSVVAELRARGAEVVEVAPGPAFGAGGLDPGGDGPLLVNPDRPADYRTLLDRLAGAGRQPDQILHLWSLDVPAPDLSTETTTETIAAVETGQVLSFYSLLFLGQAMETLPTAGAVALRIVAAGLHSISGTERLNPITRTVTGAALVLPQENAELPCQVFDLDPDPATEDPDRVARRLLDECGEPSPDPVAWRGGRRWIPDWDALDLPEPVTDPFRPAGVYLITGGADEYADSFTRVLVDDYAADVTIVERPGFPAEQQWDDWLDTHPRHDDTSERIRRVRAGRAAGGHVSVVTADVAAPAQLRQAVRSVIERAGRLDGVLHTAGLAEERVHYLVRDTTRAVCQERFRRRLHGTVALGAALAGLPVGFCLVQSTLSPQLGGLGRMASAAAATFAHGWVDLLSRTTPTRWFSTDWDDGEYEVAADRETGLGPPFSAAEAVGAMRRILALPDPGHLVVLADDLRPRIDYWRYGQHRGVAPVGGLSAAHPRPPLATPYAAPRNDIEERIAAIWQLLLGIEKVGVDDDFFALGGHSLLGVQLVSRLRSGFDIDFPLRTLFEAPTVAGMAQQVVQIQARHTDIDDLEALLDELENMDDDHDGSAP</sequence>
<dbReference type="Pfam" id="PF08659">
    <property type="entry name" value="KR"/>
    <property type="match status" value="1"/>
</dbReference>
<dbReference type="InterPro" id="IPR049490">
    <property type="entry name" value="C883_1060-like_KR_N"/>
</dbReference>
<evidence type="ECO:0000313" key="7">
    <source>
        <dbReference type="EMBL" id="SCF33942.1"/>
    </source>
</evidence>
<dbReference type="GO" id="GO:0004312">
    <property type="term" value="F:fatty acid synthase activity"/>
    <property type="evidence" value="ECO:0007669"/>
    <property type="project" value="TreeGrafter"/>
</dbReference>
<dbReference type="CDD" id="cd00833">
    <property type="entry name" value="PKS"/>
    <property type="match status" value="1"/>
</dbReference>
<dbReference type="FunFam" id="1.10.1200.10:FF:000016">
    <property type="entry name" value="Non-ribosomal peptide synthase"/>
    <property type="match status" value="1"/>
</dbReference>
<dbReference type="GO" id="GO:0044550">
    <property type="term" value="P:secondary metabolite biosynthetic process"/>
    <property type="evidence" value="ECO:0007669"/>
    <property type="project" value="UniProtKB-ARBA"/>
</dbReference>
<dbReference type="InterPro" id="IPR029058">
    <property type="entry name" value="AB_hydrolase_fold"/>
</dbReference>
<dbReference type="InterPro" id="IPR006162">
    <property type="entry name" value="Ppantetheine_attach_site"/>
</dbReference>
<dbReference type="InterPro" id="IPR036291">
    <property type="entry name" value="NAD(P)-bd_dom_sf"/>
</dbReference>
<gene>
    <name evidence="7" type="ORF">GA0070215_118109</name>
</gene>
<dbReference type="Pfam" id="PF00550">
    <property type="entry name" value="PP-binding"/>
    <property type="match status" value="1"/>
</dbReference>
<dbReference type="SUPFAM" id="SSF47336">
    <property type="entry name" value="ACP-like"/>
    <property type="match status" value="1"/>
</dbReference>
<dbReference type="GO" id="GO:0071770">
    <property type="term" value="P:DIM/DIP cell wall layer assembly"/>
    <property type="evidence" value="ECO:0007669"/>
    <property type="project" value="TreeGrafter"/>
</dbReference>
<dbReference type="InterPro" id="IPR050091">
    <property type="entry name" value="PKS_NRPS_Biosynth_Enz"/>
</dbReference>
<evidence type="ECO:0000256" key="2">
    <source>
        <dbReference type="ARBA" id="ARBA00022450"/>
    </source>
</evidence>
<dbReference type="SMART" id="SM00822">
    <property type="entry name" value="PKS_KR"/>
    <property type="match status" value="1"/>
</dbReference>
<dbReference type="PROSITE" id="PS00012">
    <property type="entry name" value="PHOSPHOPANTETHEINE"/>
    <property type="match status" value="1"/>
</dbReference>
<accession>A0A1C4ZLY8</accession>
<dbReference type="SMART" id="SM00827">
    <property type="entry name" value="PKS_AT"/>
    <property type="match status" value="1"/>
</dbReference>
<dbReference type="InterPro" id="IPR014031">
    <property type="entry name" value="Ketoacyl_synth_C"/>
</dbReference>
<keyword evidence="8" id="KW-1185">Reference proteome</keyword>
<evidence type="ECO:0000256" key="4">
    <source>
        <dbReference type="ARBA" id="ARBA00022679"/>
    </source>
</evidence>
<evidence type="ECO:0000313" key="8">
    <source>
        <dbReference type="Proteomes" id="UP000198551"/>
    </source>
</evidence>
<dbReference type="PANTHER" id="PTHR43775:SF37">
    <property type="entry name" value="SI:DKEY-61P9.11"/>
    <property type="match status" value="1"/>
</dbReference>
<keyword evidence="4 7" id="KW-0808">Transferase</keyword>
<dbReference type="InterPro" id="IPR009081">
    <property type="entry name" value="PP-bd_ACP"/>
</dbReference>
<evidence type="ECO:0000259" key="6">
    <source>
        <dbReference type="PROSITE" id="PS52004"/>
    </source>
</evidence>
<dbReference type="InterPro" id="IPR036736">
    <property type="entry name" value="ACP-like_sf"/>
</dbReference>
<dbReference type="Gene3D" id="3.30.70.250">
    <property type="entry name" value="Malonyl-CoA ACP transacylase, ACP-binding"/>
    <property type="match status" value="1"/>
</dbReference>
<proteinExistence type="predicted"/>
<dbReference type="InterPro" id="IPR013968">
    <property type="entry name" value="PKS_KR"/>
</dbReference>
<dbReference type="Gene3D" id="3.40.47.10">
    <property type="match status" value="1"/>
</dbReference>
<dbReference type="GO" id="GO:0006633">
    <property type="term" value="P:fatty acid biosynthetic process"/>
    <property type="evidence" value="ECO:0007669"/>
    <property type="project" value="TreeGrafter"/>
</dbReference>
<comment type="cofactor">
    <cofactor evidence="1">
        <name>pantetheine 4'-phosphate</name>
        <dbReference type="ChEBI" id="CHEBI:47942"/>
    </cofactor>
</comment>
<dbReference type="Gene3D" id="3.40.50.720">
    <property type="entry name" value="NAD(P)-binding Rossmann-like Domain"/>
    <property type="match status" value="1"/>
</dbReference>
<dbReference type="EMBL" id="FMCV01000018">
    <property type="protein sequence ID" value="SCF33942.1"/>
    <property type="molecule type" value="Genomic_DNA"/>
</dbReference>
<dbReference type="GO" id="GO:0005886">
    <property type="term" value="C:plasma membrane"/>
    <property type="evidence" value="ECO:0007669"/>
    <property type="project" value="TreeGrafter"/>
</dbReference>
<dbReference type="InterPro" id="IPR016036">
    <property type="entry name" value="Malonyl_transacylase_ACP-bd"/>
</dbReference>
<organism evidence="7 8">
    <name type="scientific">Micromonospora marina</name>
    <dbReference type="NCBI Taxonomy" id="307120"/>
    <lineage>
        <taxon>Bacteria</taxon>
        <taxon>Bacillati</taxon>
        <taxon>Actinomycetota</taxon>
        <taxon>Actinomycetes</taxon>
        <taxon>Micromonosporales</taxon>
        <taxon>Micromonosporaceae</taxon>
        <taxon>Micromonospora</taxon>
    </lineage>
</organism>
<dbReference type="GO" id="GO:0005737">
    <property type="term" value="C:cytoplasm"/>
    <property type="evidence" value="ECO:0007669"/>
    <property type="project" value="TreeGrafter"/>
</dbReference>
<reference evidence="8" key="1">
    <citation type="submission" date="2016-06" db="EMBL/GenBank/DDBJ databases">
        <authorList>
            <person name="Varghese N."/>
        </authorList>
    </citation>
    <scope>NUCLEOTIDE SEQUENCE [LARGE SCALE GENOMIC DNA]</scope>
    <source>
        <strain evidence="8">DSM 45555</strain>
    </source>
</reference>
<dbReference type="PROSITE" id="PS50075">
    <property type="entry name" value="CARRIER"/>
    <property type="match status" value="1"/>
</dbReference>
<dbReference type="InterPro" id="IPR016035">
    <property type="entry name" value="Acyl_Trfase/lysoPLipase"/>
</dbReference>
<dbReference type="RefSeq" id="WP_091048494.1">
    <property type="nucleotide sequence ID" value="NZ_FMCV01000018.1"/>
</dbReference>
<dbReference type="SUPFAM" id="SSF53901">
    <property type="entry name" value="Thiolase-like"/>
    <property type="match status" value="1"/>
</dbReference>
<dbReference type="Gene3D" id="3.30.70.3290">
    <property type="match status" value="1"/>
</dbReference>
<dbReference type="Gene3D" id="3.40.50.1820">
    <property type="entry name" value="alpha/beta hydrolase"/>
    <property type="match status" value="1"/>
</dbReference>
<evidence type="ECO:0000256" key="1">
    <source>
        <dbReference type="ARBA" id="ARBA00001957"/>
    </source>
</evidence>
<dbReference type="PROSITE" id="PS52004">
    <property type="entry name" value="KS3_2"/>
    <property type="match status" value="1"/>
</dbReference>
<dbReference type="Pfam" id="PF02801">
    <property type="entry name" value="Ketoacyl-synt_C"/>
    <property type="match status" value="1"/>
</dbReference>
<dbReference type="PANTHER" id="PTHR43775">
    <property type="entry name" value="FATTY ACID SYNTHASE"/>
    <property type="match status" value="1"/>
</dbReference>
<dbReference type="InterPro" id="IPR014030">
    <property type="entry name" value="Ketoacyl_synth_N"/>
</dbReference>
<protein>
    <submittedName>
        <fullName evidence="7">Acyl transferase domain-containing protein</fullName>
    </submittedName>
</protein>
<dbReference type="SUPFAM" id="SSF52151">
    <property type="entry name" value="FabD/lysophospholipase-like"/>
    <property type="match status" value="1"/>
</dbReference>
<dbReference type="InterPro" id="IPR032821">
    <property type="entry name" value="PKS_assoc"/>
</dbReference>
<evidence type="ECO:0000259" key="5">
    <source>
        <dbReference type="PROSITE" id="PS50075"/>
    </source>
</evidence>
<feature type="domain" description="Ketosynthase family 3 (KS3)" evidence="6">
    <location>
        <begin position="15"/>
        <end position="442"/>
    </location>
</feature>
<dbReference type="Pfam" id="PF16197">
    <property type="entry name" value="KAsynt_C_assoc"/>
    <property type="match status" value="1"/>
</dbReference>
<keyword evidence="3" id="KW-0597">Phosphoprotein</keyword>
<dbReference type="SMART" id="SM00823">
    <property type="entry name" value="PKS_PP"/>
    <property type="match status" value="1"/>
</dbReference>
<dbReference type="GO" id="GO:0031177">
    <property type="term" value="F:phosphopantetheine binding"/>
    <property type="evidence" value="ECO:0007669"/>
    <property type="project" value="InterPro"/>
</dbReference>
<feature type="domain" description="Carrier" evidence="5">
    <location>
        <begin position="1452"/>
        <end position="1527"/>
    </location>
</feature>
<dbReference type="SUPFAM" id="SSF55048">
    <property type="entry name" value="Probable ACP-binding domain of malonyl-CoA ACP transacylase"/>
    <property type="match status" value="1"/>
</dbReference>
<dbReference type="Pfam" id="PF00109">
    <property type="entry name" value="ketoacyl-synt"/>
    <property type="match status" value="1"/>
</dbReference>
<dbReference type="Pfam" id="PF00698">
    <property type="entry name" value="Acyl_transf_1"/>
    <property type="match status" value="1"/>
</dbReference>
<dbReference type="SMART" id="SM00825">
    <property type="entry name" value="PKS_KS"/>
    <property type="match status" value="1"/>
</dbReference>
<dbReference type="InterPro" id="IPR020806">
    <property type="entry name" value="PKS_PP-bd"/>
</dbReference>
<dbReference type="InterPro" id="IPR016039">
    <property type="entry name" value="Thiolase-like"/>
</dbReference>
<dbReference type="Proteomes" id="UP000198551">
    <property type="component" value="Unassembled WGS sequence"/>
</dbReference>
<keyword evidence="2" id="KW-0596">Phosphopantetheine</keyword>
<dbReference type="InterPro" id="IPR001227">
    <property type="entry name" value="Ac_transferase_dom_sf"/>
</dbReference>
<dbReference type="InterPro" id="IPR020841">
    <property type="entry name" value="PKS_Beta-ketoAc_synthase_dom"/>
</dbReference>
<dbReference type="SUPFAM" id="SSF51735">
    <property type="entry name" value="NAD(P)-binding Rossmann-fold domains"/>
    <property type="match status" value="2"/>
</dbReference>
<evidence type="ECO:0000256" key="3">
    <source>
        <dbReference type="ARBA" id="ARBA00022553"/>
    </source>
</evidence>
<dbReference type="InterPro" id="IPR057326">
    <property type="entry name" value="KR_dom"/>
</dbReference>